<dbReference type="InterPro" id="IPR003879">
    <property type="entry name" value="Butyrophylin_SPRY"/>
</dbReference>
<dbReference type="SMART" id="SM00449">
    <property type="entry name" value="SPRY"/>
    <property type="match status" value="1"/>
</dbReference>
<feature type="domain" description="B30.2/SPRY" evidence="1">
    <location>
        <begin position="1"/>
        <end position="154"/>
    </location>
</feature>
<gene>
    <name evidence="2" type="primary">Trim69</name>
    <name evidence="2" type="ORF">EUDELE_R08646</name>
</gene>
<reference evidence="2 3" key="1">
    <citation type="submission" date="2019-09" db="EMBL/GenBank/DDBJ databases">
        <title>Bird 10,000 Genomes (B10K) Project - Family phase.</title>
        <authorList>
            <person name="Zhang G."/>
        </authorList>
    </citation>
    <scope>NUCLEOTIDE SEQUENCE [LARGE SCALE GENOMIC DNA]</scope>
    <source>
        <strain evidence="2">B10K-LSUMZ-16893</strain>
    </source>
</reference>
<dbReference type="PROSITE" id="PS50188">
    <property type="entry name" value="B302_SPRY"/>
    <property type="match status" value="1"/>
</dbReference>
<dbReference type="Pfam" id="PF13765">
    <property type="entry name" value="PRY"/>
    <property type="match status" value="1"/>
</dbReference>
<organism evidence="2 3">
    <name type="scientific">Eudromia elegans</name>
    <name type="common">Elegant crested-tinamou</name>
    <dbReference type="NCBI Taxonomy" id="8805"/>
    <lineage>
        <taxon>Eukaryota</taxon>
        <taxon>Metazoa</taxon>
        <taxon>Chordata</taxon>
        <taxon>Craniata</taxon>
        <taxon>Vertebrata</taxon>
        <taxon>Euteleostomi</taxon>
        <taxon>Archelosauria</taxon>
        <taxon>Archosauria</taxon>
        <taxon>Dinosauria</taxon>
        <taxon>Saurischia</taxon>
        <taxon>Theropoda</taxon>
        <taxon>Coelurosauria</taxon>
        <taxon>Aves</taxon>
        <taxon>Palaeognathae</taxon>
        <taxon>Tinamiformes</taxon>
        <taxon>Tinamidae</taxon>
        <taxon>Eudromia</taxon>
    </lineage>
</organism>
<name>A0A7K7UXT0_EUDEL</name>
<dbReference type="Pfam" id="PF00622">
    <property type="entry name" value="SPRY"/>
    <property type="match status" value="1"/>
</dbReference>
<dbReference type="InterPro" id="IPR043136">
    <property type="entry name" value="B30.2/SPRY_sf"/>
</dbReference>
<dbReference type="InterPro" id="IPR003877">
    <property type="entry name" value="SPRY_dom"/>
</dbReference>
<dbReference type="GO" id="GO:0016874">
    <property type="term" value="F:ligase activity"/>
    <property type="evidence" value="ECO:0007669"/>
    <property type="project" value="UniProtKB-KW"/>
</dbReference>
<dbReference type="SUPFAM" id="SSF49899">
    <property type="entry name" value="Concanavalin A-like lectins/glucanases"/>
    <property type="match status" value="1"/>
</dbReference>
<dbReference type="InterPro" id="IPR001870">
    <property type="entry name" value="B30.2/SPRY"/>
</dbReference>
<feature type="non-terminal residue" evidence="2">
    <location>
        <position position="154"/>
    </location>
</feature>
<accession>A0A7K7UXT0</accession>
<sequence>VTLDPQTAHPNLVLSADLSSVRHSDTRQRLPGAPQRLDASLAVLGAQGFTTGRHYWEVEVEKKTKWTLGVVKGSINRKERRPLSPGEGYWVIMLRNGRELKVLDVPAKGLLLHAAISRVGVYLDYEGGQVSFYEAGAMSHIYTFRGAFAETLYP</sequence>
<dbReference type="OrthoDB" id="128536at2759"/>
<protein>
    <submittedName>
        <fullName evidence="2">TRI69 ligase</fullName>
    </submittedName>
</protein>
<keyword evidence="2" id="KW-0436">Ligase</keyword>
<evidence type="ECO:0000313" key="2">
    <source>
        <dbReference type="EMBL" id="NXA33071.1"/>
    </source>
</evidence>
<dbReference type="PRINTS" id="PR01407">
    <property type="entry name" value="BUTYPHLNCDUF"/>
</dbReference>
<dbReference type="InterPro" id="IPR050143">
    <property type="entry name" value="TRIM/RBCC"/>
</dbReference>
<proteinExistence type="predicted"/>
<dbReference type="EMBL" id="VZSX01000015">
    <property type="protein sequence ID" value="NXA33071.1"/>
    <property type="molecule type" value="Genomic_DNA"/>
</dbReference>
<evidence type="ECO:0000259" key="1">
    <source>
        <dbReference type="PROSITE" id="PS50188"/>
    </source>
</evidence>
<dbReference type="Gene3D" id="2.60.120.920">
    <property type="match status" value="1"/>
</dbReference>
<comment type="caution">
    <text evidence="2">The sequence shown here is derived from an EMBL/GenBank/DDBJ whole genome shotgun (WGS) entry which is preliminary data.</text>
</comment>
<dbReference type="Proteomes" id="UP000533954">
    <property type="component" value="Unassembled WGS sequence"/>
</dbReference>
<keyword evidence="3" id="KW-1185">Reference proteome</keyword>
<evidence type="ECO:0000313" key="3">
    <source>
        <dbReference type="Proteomes" id="UP000533954"/>
    </source>
</evidence>
<dbReference type="SMART" id="SM00589">
    <property type="entry name" value="PRY"/>
    <property type="match status" value="1"/>
</dbReference>
<dbReference type="PANTHER" id="PTHR24103">
    <property type="entry name" value="E3 UBIQUITIN-PROTEIN LIGASE TRIM"/>
    <property type="match status" value="1"/>
</dbReference>
<feature type="non-terminal residue" evidence="2">
    <location>
        <position position="1"/>
    </location>
</feature>
<dbReference type="InterPro" id="IPR006574">
    <property type="entry name" value="PRY"/>
</dbReference>
<dbReference type="AlphaFoldDB" id="A0A7K7UXT0"/>
<dbReference type="InterPro" id="IPR013320">
    <property type="entry name" value="ConA-like_dom_sf"/>
</dbReference>
<dbReference type="FunFam" id="2.60.120.920:FF:000004">
    <property type="entry name" value="Butyrophilin subfamily 1 member A1"/>
    <property type="match status" value="1"/>
</dbReference>